<evidence type="ECO:0000313" key="3">
    <source>
        <dbReference type="EMBL" id="KDR17427.1"/>
    </source>
</evidence>
<feature type="compositionally biased region" description="Basic and acidic residues" evidence="1">
    <location>
        <begin position="276"/>
        <end position="290"/>
    </location>
</feature>
<keyword evidence="4" id="KW-1185">Reference proteome</keyword>
<evidence type="ECO:0000313" key="4">
    <source>
        <dbReference type="Proteomes" id="UP000027135"/>
    </source>
</evidence>
<sequence>MATFTGAERARCVLWFEETKSATMVQRNFRTQYGKDPPSRPTIYSWHKNFVETGCCFVTFFTRKSALDAQNALHNIKTLAGSIRGVWREKKTNSVYKELYYGEIQSFENVDLHKDVGEFESRKPKSVIRWPVPTEYCKATVVNFQSHYHHWRILKNLQVVQILEGKMFQSFCFKHDYKCNCWYGERECPNTSVQAGCGAYSASYQKDAEFFILRSSDCDVKLTTHVRRVPTEKRKLWIIWKTVEDMTTAVEQQQLKNRIQLSGEASCGIHPAGRPYIDRRSERQRNESASHGRSARPRMLSAERCGDRLPVAGNVRTTAPQQKVSTRTESITMAGEKIVQPEERYSCLDHEDGGLWVVRLKARIRKESEYFLLTQRVRHRLLHSPINPEQCSFSDSQYSESKQDDILGGDPGYSAYLVGARQPDWFGGWAQLSVVVAPRKSIDRVSRVFLARYQLLVNYLPVYTTARYIVGIQTTEGFNHYEDGCLLNCLVDHCFDDGGSKDLRNVGKLLPDYTTLLFRRQPPSYFLSSPTNRLKYRLLKRYPALRGQIAFFKMNLHTALNIITQSVCC</sequence>
<feature type="domain" description="DUF4817" evidence="2">
    <location>
        <begin position="5"/>
        <end position="54"/>
    </location>
</feature>
<evidence type="ECO:0000256" key="1">
    <source>
        <dbReference type="SAM" id="MobiDB-lite"/>
    </source>
</evidence>
<dbReference type="EMBL" id="KK852736">
    <property type="protein sequence ID" value="KDR17427.1"/>
    <property type="molecule type" value="Genomic_DNA"/>
</dbReference>
<dbReference type="InParanoid" id="A0A067R2Z3"/>
<feature type="region of interest" description="Disordered" evidence="1">
    <location>
        <begin position="270"/>
        <end position="300"/>
    </location>
</feature>
<evidence type="ECO:0000259" key="2">
    <source>
        <dbReference type="Pfam" id="PF16087"/>
    </source>
</evidence>
<dbReference type="AlphaFoldDB" id="A0A067R2Z3"/>
<dbReference type="InterPro" id="IPR032135">
    <property type="entry name" value="DUF4817"/>
</dbReference>
<reference evidence="3 4" key="1">
    <citation type="journal article" date="2014" name="Nat. Commun.">
        <title>Molecular traces of alternative social organization in a termite genome.</title>
        <authorList>
            <person name="Terrapon N."/>
            <person name="Li C."/>
            <person name="Robertson H.M."/>
            <person name="Ji L."/>
            <person name="Meng X."/>
            <person name="Booth W."/>
            <person name="Chen Z."/>
            <person name="Childers C.P."/>
            <person name="Glastad K.M."/>
            <person name="Gokhale K."/>
            <person name="Gowin J."/>
            <person name="Gronenberg W."/>
            <person name="Hermansen R.A."/>
            <person name="Hu H."/>
            <person name="Hunt B.G."/>
            <person name="Huylmans A.K."/>
            <person name="Khalil S.M."/>
            <person name="Mitchell R.D."/>
            <person name="Munoz-Torres M.C."/>
            <person name="Mustard J.A."/>
            <person name="Pan H."/>
            <person name="Reese J.T."/>
            <person name="Scharf M.E."/>
            <person name="Sun F."/>
            <person name="Vogel H."/>
            <person name="Xiao J."/>
            <person name="Yang W."/>
            <person name="Yang Z."/>
            <person name="Yang Z."/>
            <person name="Zhou J."/>
            <person name="Zhu J."/>
            <person name="Brent C.S."/>
            <person name="Elsik C.G."/>
            <person name="Goodisman M.A."/>
            <person name="Liberles D.A."/>
            <person name="Roe R.M."/>
            <person name="Vargo E.L."/>
            <person name="Vilcinskas A."/>
            <person name="Wang J."/>
            <person name="Bornberg-Bauer E."/>
            <person name="Korb J."/>
            <person name="Zhang G."/>
            <person name="Liebig J."/>
        </authorList>
    </citation>
    <scope>NUCLEOTIDE SEQUENCE [LARGE SCALE GENOMIC DNA]</scope>
    <source>
        <tissue evidence="3">Whole organism</tissue>
    </source>
</reference>
<protein>
    <submittedName>
        <fullName evidence="3">CUG-BP-and ETR-3-like factor 2</fullName>
    </submittedName>
</protein>
<accession>A0A067R2Z3</accession>
<proteinExistence type="predicted"/>
<dbReference type="Proteomes" id="UP000027135">
    <property type="component" value="Unassembled WGS sequence"/>
</dbReference>
<name>A0A067R2Z3_ZOONE</name>
<dbReference type="Pfam" id="PF16087">
    <property type="entry name" value="DUF4817"/>
    <property type="match status" value="1"/>
</dbReference>
<gene>
    <name evidence="3" type="ORF">L798_08327</name>
</gene>
<organism evidence="3 4">
    <name type="scientific">Zootermopsis nevadensis</name>
    <name type="common">Dampwood termite</name>
    <dbReference type="NCBI Taxonomy" id="136037"/>
    <lineage>
        <taxon>Eukaryota</taxon>
        <taxon>Metazoa</taxon>
        <taxon>Ecdysozoa</taxon>
        <taxon>Arthropoda</taxon>
        <taxon>Hexapoda</taxon>
        <taxon>Insecta</taxon>
        <taxon>Pterygota</taxon>
        <taxon>Neoptera</taxon>
        <taxon>Polyneoptera</taxon>
        <taxon>Dictyoptera</taxon>
        <taxon>Blattodea</taxon>
        <taxon>Blattoidea</taxon>
        <taxon>Termitoidae</taxon>
        <taxon>Termopsidae</taxon>
        <taxon>Zootermopsis</taxon>
    </lineage>
</organism>